<dbReference type="OrthoDB" id="5918546at2759"/>
<dbReference type="PANTHER" id="PTHR45913">
    <property type="entry name" value="EPM2A-INTERACTING PROTEIN 1"/>
    <property type="match status" value="1"/>
</dbReference>
<dbReference type="PANTHER" id="PTHR45913:SF19">
    <property type="entry name" value="LOW QUALITY PROTEIN: ZINC FINGER BED DOMAIN-CONTAINING PROTEIN 5-LIKE"/>
    <property type="match status" value="1"/>
</dbReference>
<dbReference type="EMBL" id="JYDL01000277">
    <property type="protein sequence ID" value="KRX12758.1"/>
    <property type="molecule type" value="Genomic_DNA"/>
</dbReference>
<accession>A0A0V0RE23</accession>
<evidence type="ECO:0000313" key="1">
    <source>
        <dbReference type="EMBL" id="KRX12758.1"/>
    </source>
</evidence>
<keyword evidence="2" id="KW-1185">Reference proteome</keyword>
<dbReference type="Proteomes" id="UP000054630">
    <property type="component" value="Unassembled WGS sequence"/>
</dbReference>
<sequence length="330" mass="37003">MDLKSKPLQLFESKLKELNASQCVLSHFTNANEKAMHTSYLISLQIAQSGQPHTIGESSVLPSIKDAVGVLFGDTYLKEIELIPLSNDAVARRIEDMAKWCKSAEIVQVQEYDVIQHLKNRSYQSLLVSASCATFYEDSSPREAIIHLLRHPVSFTLFIDDQLWCFRACSYGGFNLPDGCWSALPHYGHSNAKFQEPEAFPAGIIATMLLPLDLTSHFKISKPTPNQPLHGLAKVEEATLHPDVGKVALNGRDQGCFEIANKFRKQIAGLSWRPSSSALEWSTSNIRLYARRSLQIVILYRTLRLPVEFLPQFTKKDSAEQEQPLSDCPS</sequence>
<dbReference type="STRING" id="6336.A0A0V0RE23"/>
<gene>
    <name evidence="1" type="primary">SCAND3</name>
    <name evidence="1" type="ORF">T07_12675</name>
</gene>
<evidence type="ECO:0000313" key="2">
    <source>
        <dbReference type="Proteomes" id="UP000054630"/>
    </source>
</evidence>
<organism evidence="1 2">
    <name type="scientific">Trichinella nelsoni</name>
    <dbReference type="NCBI Taxonomy" id="6336"/>
    <lineage>
        <taxon>Eukaryota</taxon>
        <taxon>Metazoa</taxon>
        <taxon>Ecdysozoa</taxon>
        <taxon>Nematoda</taxon>
        <taxon>Enoplea</taxon>
        <taxon>Dorylaimia</taxon>
        <taxon>Trichinellida</taxon>
        <taxon>Trichinellidae</taxon>
        <taxon>Trichinella</taxon>
    </lineage>
</organism>
<name>A0A0V0RE23_9BILA</name>
<reference evidence="1 2" key="1">
    <citation type="submission" date="2015-01" db="EMBL/GenBank/DDBJ databases">
        <title>Evolution of Trichinella species and genotypes.</title>
        <authorList>
            <person name="Korhonen P.K."/>
            <person name="Edoardo P."/>
            <person name="Giuseppe L.R."/>
            <person name="Gasser R.B."/>
        </authorList>
    </citation>
    <scope>NUCLEOTIDE SEQUENCE [LARGE SCALE GENOMIC DNA]</scope>
    <source>
        <strain evidence="1">ISS37</strain>
    </source>
</reference>
<proteinExistence type="predicted"/>
<comment type="caution">
    <text evidence="1">The sequence shown here is derived from an EMBL/GenBank/DDBJ whole genome shotgun (WGS) entry which is preliminary data.</text>
</comment>
<protein>
    <submittedName>
        <fullName evidence="1">SCAN domain-containing protein 3</fullName>
    </submittedName>
</protein>
<dbReference type="AlphaFoldDB" id="A0A0V0RE23"/>